<dbReference type="InterPro" id="IPR006390">
    <property type="entry name" value="DHP_synth_dom"/>
</dbReference>
<organism evidence="11 12">
    <name type="scientific">Pseudogemmobacter faecipullorum</name>
    <dbReference type="NCBI Taxonomy" id="2755041"/>
    <lineage>
        <taxon>Bacteria</taxon>
        <taxon>Pseudomonadati</taxon>
        <taxon>Pseudomonadota</taxon>
        <taxon>Alphaproteobacteria</taxon>
        <taxon>Rhodobacterales</taxon>
        <taxon>Paracoccaceae</taxon>
        <taxon>Pseudogemmobacter</taxon>
    </lineage>
</organism>
<keyword evidence="8 9" id="KW-0289">Folate biosynthesis</keyword>
<comment type="pathway">
    <text evidence="3 9">Cofactor biosynthesis; tetrahydrofolate biosynthesis; 7,8-dihydrofolate from 2-amino-4-hydroxy-6-hydroxymethyl-7,8-dihydropteridine diphosphate and 4-aminobenzoate: step 1/2.</text>
</comment>
<reference evidence="11 12" key="1">
    <citation type="submission" date="2020-07" db="EMBL/GenBank/DDBJ databases">
        <title>Pseudogemmobacter sp. nov., isolated from poultry manure in Taiwan.</title>
        <authorList>
            <person name="Lin S.-Y."/>
            <person name="Tang Y.-S."/>
            <person name="Young C.-C."/>
        </authorList>
    </citation>
    <scope>NUCLEOTIDE SEQUENCE [LARGE SCALE GENOMIC DNA]</scope>
    <source>
        <strain evidence="11 12">CC-YST710</strain>
    </source>
</reference>
<dbReference type="EMBL" id="JACDXX010000009">
    <property type="protein sequence ID" value="MCB5410566.1"/>
    <property type="molecule type" value="Genomic_DNA"/>
</dbReference>
<dbReference type="InterPro" id="IPR045031">
    <property type="entry name" value="DHP_synth-like"/>
</dbReference>
<keyword evidence="5 9" id="KW-0808">Transferase</keyword>
<feature type="domain" description="Pterin-binding" evidence="10">
    <location>
        <begin position="32"/>
        <end position="286"/>
    </location>
</feature>
<evidence type="ECO:0000256" key="8">
    <source>
        <dbReference type="ARBA" id="ARBA00022909"/>
    </source>
</evidence>
<proteinExistence type="inferred from homology"/>
<comment type="caution">
    <text evidence="11">The sequence shown here is derived from an EMBL/GenBank/DDBJ whole genome shotgun (WGS) entry which is preliminary data.</text>
</comment>
<dbReference type="InterPro" id="IPR011005">
    <property type="entry name" value="Dihydropteroate_synth-like_sf"/>
</dbReference>
<evidence type="ECO:0000256" key="2">
    <source>
        <dbReference type="ARBA" id="ARBA00001946"/>
    </source>
</evidence>
<dbReference type="PANTHER" id="PTHR20941:SF1">
    <property type="entry name" value="FOLIC ACID SYNTHESIS PROTEIN FOL1"/>
    <property type="match status" value="1"/>
</dbReference>
<evidence type="ECO:0000259" key="10">
    <source>
        <dbReference type="PROSITE" id="PS50972"/>
    </source>
</evidence>
<dbReference type="CDD" id="cd00739">
    <property type="entry name" value="DHPS"/>
    <property type="match status" value="1"/>
</dbReference>
<dbReference type="EC" id="2.5.1.15" evidence="4 9"/>
<dbReference type="Proteomes" id="UP001198571">
    <property type="component" value="Unassembled WGS sequence"/>
</dbReference>
<evidence type="ECO:0000256" key="1">
    <source>
        <dbReference type="ARBA" id="ARBA00000012"/>
    </source>
</evidence>
<comment type="similarity">
    <text evidence="9">Belongs to the DHPS family.</text>
</comment>
<dbReference type="PANTHER" id="PTHR20941">
    <property type="entry name" value="FOLATE SYNTHESIS PROTEINS"/>
    <property type="match status" value="1"/>
</dbReference>
<dbReference type="Pfam" id="PF00809">
    <property type="entry name" value="Pterin_bind"/>
    <property type="match status" value="1"/>
</dbReference>
<evidence type="ECO:0000256" key="4">
    <source>
        <dbReference type="ARBA" id="ARBA00012458"/>
    </source>
</evidence>
<sequence length="300" mass="31907">MPGRSPSELPAALSRALSAPRPDLCGLTLERPRIMGILNLTPDSFSDGGRHNGLDQALERASIMAREADILDIGGESTRPGAAEVDTDEEIRRTAPVIRALRQAGIRLPVSIDTRKARVAEAALDAGADIINDVTALRFDPAMARLAAERGVPVVLMHSIATPETMQRHAQYDNVVTAVRDHLYARVEAALAAGLRAEQLILDPGIGFGKTTAHDLLLLRQLAAFHDFGLPLLLGASRKKFIGALTGTETPAERVSGSVAVALQGAAAGAQILRVHDTKETRQALQIWQAIAGTSPQNTL</sequence>
<keyword evidence="6 9" id="KW-0479">Metal-binding</keyword>
<evidence type="ECO:0000313" key="12">
    <source>
        <dbReference type="Proteomes" id="UP001198571"/>
    </source>
</evidence>
<protein>
    <recommendedName>
        <fullName evidence="4 9">Dihydropteroate synthase</fullName>
        <shortName evidence="9">DHPS</shortName>
        <ecNumber evidence="4 9">2.5.1.15</ecNumber>
    </recommendedName>
    <alternativeName>
        <fullName evidence="9">Dihydropteroate pyrophosphorylase</fullName>
    </alternativeName>
</protein>
<gene>
    <name evidence="11" type="primary">folP</name>
    <name evidence="11" type="ORF">H0485_11215</name>
</gene>
<dbReference type="GO" id="GO:0004156">
    <property type="term" value="F:dihydropteroate synthase activity"/>
    <property type="evidence" value="ECO:0007669"/>
    <property type="project" value="UniProtKB-EC"/>
</dbReference>
<comment type="function">
    <text evidence="9">Catalyzes the condensation of para-aminobenzoate (pABA) with 6-hydroxymethyl-7,8-dihydropterin diphosphate (DHPt-PP) to form 7,8-dihydropteroate (H2Pte), the immediate precursor of folate derivatives.</text>
</comment>
<dbReference type="PROSITE" id="PS00793">
    <property type="entry name" value="DHPS_2"/>
    <property type="match status" value="1"/>
</dbReference>
<evidence type="ECO:0000313" key="11">
    <source>
        <dbReference type="EMBL" id="MCB5410566.1"/>
    </source>
</evidence>
<name>A0ABS8CME4_9RHOB</name>
<evidence type="ECO:0000256" key="7">
    <source>
        <dbReference type="ARBA" id="ARBA00022842"/>
    </source>
</evidence>
<dbReference type="Gene3D" id="3.20.20.20">
    <property type="entry name" value="Dihydropteroate synthase-like"/>
    <property type="match status" value="1"/>
</dbReference>
<dbReference type="PROSITE" id="PS00792">
    <property type="entry name" value="DHPS_1"/>
    <property type="match status" value="1"/>
</dbReference>
<comment type="cofactor">
    <cofactor evidence="2 9">
        <name>Mg(2+)</name>
        <dbReference type="ChEBI" id="CHEBI:18420"/>
    </cofactor>
</comment>
<dbReference type="NCBIfam" id="TIGR01496">
    <property type="entry name" value="DHPS"/>
    <property type="match status" value="1"/>
</dbReference>
<evidence type="ECO:0000256" key="5">
    <source>
        <dbReference type="ARBA" id="ARBA00022679"/>
    </source>
</evidence>
<dbReference type="SUPFAM" id="SSF51717">
    <property type="entry name" value="Dihydropteroate synthetase-like"/>
    <property type="match status" value="1"/>
</dbReference>
<dbReference type="PROSITE" id="PS50972">
    <property type="entry name" value="PTERIN_BINDING"/>
    <property type="match status" value="1"/>
</dbReference>
<evidence type="ECO:0000256" key="9">
    <source>
        <dbReference type="RuleBase" id="RU361205"/>
    </source>
</evidence>
<keyword evidence="12" id="KW-1185">Reference proteome</keyword>
<keyword evidence="7 9" id="KW-0460">Magnesium</keyword>
<evidence type="ECO:0000256" key="6">
    <source>
        <dbReference type="ARBA" id="ARBA00022723"/>
    </source>
</evidence>
<dbReference type="InterPro" id="IPR000489">
    <property type="entry name" value="Pterin-binding_dom"/>
</dbReference>
<accession>A0ABS8CME4</accession>
<comment type="catalytic activity">
    <reaction evidence="1">
        <text>(7,8-dihydropterin-6-yl)methyl diphosphate + 4-aminobenzoate = 7,8-dihydropteroate + diphosphate</text>
        <dbReference type="Rhea" id="RHEA:19949"/>
        <dbReference type="ChEBI" id="CHEBI:17836"/>
        <dbReference type="ChEBI" id="CHEBI:17839"/>
        <dbReference type="ChEBI" id="CHEBI:33019"/>
        <dbReference type="ChEBI" id="CHEBI:72950"/>
        <dbReference type="EC" id="2.5.1.15"/>
    </reaction>
</comment>
<evidence type="ECO:0000256" key="3">
    <source>
        <dbReference type="ARBA" id="ARBA00004763"/>
    </source>
</evidence>